<keyword evidence="2" id="KW-0614">Plasmid</keyword>
<dbReference type="AlphaFoldDB" id="A0A9P1JXL5"/>
<proteinExistence type="predicted"/>
<protein>
    <submittedName>
        <fullName evidence="2">Uncharacterized protein</fullName>
    </submittedName>
</protein>
<sequence length="24" mass="2455">MAGHGSRRKPIHMPQGNAGAQPGV</sequence>
<evidence type="ECO:0000313" key="3">
    <source>
        <dbReference type="Proteomes" id="UP000007319"/>
    </source>
</evidence>
<feature type="compositionally biased region" description="Basic residues" evidence="1">
    <location>
        <begin position="1"/>
        <end position="11"/>
    </location>
</feature>
<accession>A0A9P1JXL5</accession>
<evidence type="ECO:0000256" key="1">
    <source>
        <dbReference type="SAM" id="MobiDB-lite"/>
    </source>
</evidence>
<reference evidence="2 3" key="1">
    <citation type="journal article" date="2011" name="PLoS Genet.">
        <title>Azospirillum genomes reveal transition of bacteria from aquatic to terrestrial environments.</title>
        <authorList>
            <person name="Wisniewski-Dye F."/>
            <person name="Borziak K."/>
            <person name="Khalsa-Moyers G."/>
            <person name="Alexandre G."/>
            <person name="Sukharnikov L.O."/>
            <person name="Wuichet K."/>
            <person name="Hurst G.B."/>
            <person name="McDonald W.H."/>
            <person name="Robertson J.S."/>
            <person name="Barbe V."/>
            <person name="Calteau A."/>
            <person name="Rouy Z."/>
            <person name="Mangenot S."/>
            <person name="Prigent-Combaret C."/>
            <person name="Normand P."/>
            <person name="Boyer M."/>
            <person name="Siguier P."/>
            <person name="Dessaux Y."/>
            <person name="Elmerich C."/>
            <person name="Condemine G."/>
            <person name="Krishnen G."/>
            <person name="Kennedy I."/>
            <person name="Paterson A.H."/>
            <person name="Gonzalez V."/>
            <person name="Mavingui P."/>
            <person name="Zhulin I.B."/>
        </authorList>
    </citation>
    <scope>NUCLEOTIDE SEQUENCE [LARGE SCALE GENOMIC DNA]</scope>
    <source>
        <strain evidence="2 3">Sp245</strain>
    </source>
</reference>
<evidence type="ECO:0000313" key="2">
    <source>
        <dbReference type="EMBL" id="CCD01762.1"/>
    </source>
</evidence>
<dbReference type="KEGG" id="abs:AZOBR_p250003"/>
<name>A0A9P1JXL5_9PROT</name>
<keyword evidence="3" id="KW-1185">Reference proteome</keyword>
<feature type="region of interest" description="Disordered" evidence="1">
    <location>
        <begin position="1"/>
        <end position="24"/>
    </location>
</feature>
<gene>
    <name evidence="2" type="ORF">AZOBR_p250003</name>
</gene>
<organism evidence="2 3">
    <name type="scientific">Azospirillum baldaniorum</name>
    <dbReference type="NCBI Taxonomy" id="1064539"/>
    <lineage>
        <taxon>Bacteria</taxon>
        <taxon>Pseudomonadati</taxon>
        <taxon>Pseudomonadota</taxon>
        <taxon>Alphaproteobacteria</taxon>
        <taxon>Rhodospirillales</taxon>
        <taxon>Azospirillaceae</taxon>
        <taxon>Azospirillum</taxon>
    </lineage>
</organism>
<geneLocation type="plasmid" evidence="2 3">
    <name>AZOBR_p2</name>
</geneLocation>
<dbReference type="EMBL" id="HE577329">
    <property type="protein sequence ID" value="CCD01762.1"/>
    <property type="molecule type" value="Genomic_DNA"/>
</dbReference>
<dbReference type="Proteomes" id="UP000007319">
    <property type="component" value="Plasmid AZOBR_p2"/>
</dbReference>